<keyword evidence="4 10" id="KW-0808">Transferase</keyword>
<evidence type="ECO:0000256" key="3">
    <source>
        <dbReference type="ARBA" id="ARBA00022676"/>
    </source>
</evidence>
<organism evidence="10 11">
    <name type="scientific">Fimbriimonas ginsengisoli Gsoil 348</name>
    <dbReference type="NCBI Taxonomy" id="661478"/>
    <lineage>
        <taxon>Bacteria</taxon>
        <taxon>Bacillati</taxon>
        <taxon>Armatimonadota</taxon>
        <taxon>Fimbriimonadia</taxon>
        <taxon>Fimbriimonadales</taxon>
        <taxon>Fimbriimonadaceae</taxon>
        <taxon>Fimbriimonas</taxon>
    </lineage>
</organism>
<gene>
    <name evidence="10" type="ORF">OP10G_3342</name>
</gene>
<feature type="transmembrane region" description="Helical" evidence="8">
    <location>
        <begin position="94"/>
        <end position="114"/>
    </location>
</feature>
<dbReference type="EMBL" id="CP007139">
    <property type="protein sequence ID" value="AIE86710.1"/>
    <property type="molecule type" value="Genomic_DNA"/>
</dbReference>
<feature type="transmembrane region" description="Helical" evidence="8">
    <location>
        <begin position="380"/>
        <end position="399"/>
    </location>
</feature>
<dbReference type="RefSeq" id="WP_025229351.1">
    <property type="nucleotide sequence ID" value="NZ_CP007139.1"/>
</dbReference>
<proteinExistence type="predicted"/>
<reference evidence="10 11" key="1">
    <citation type="journal article" date="2014" name="PLoS ONE">
        <title>The first complete genome sequence of the class fimbriimonadia in the phylum armatimonadetes.</title>
        <authorList>
            <person name="Hu Z.Y."/>
            <person name="Wang Y.Z."/>
            <person name="Im W.T."/>
            <person name="Wang S.Y."/>
            <person name="Zhao G.P."/>
            <person name="Zheng H.J."/>
            <person name="Quan Z.X."/>
        </authorList>
    </citation>
    <scope>NUCLEOTIDE SEQUENCE [LARGE SCALE GENOMIC DNA]</scope>
    <source>
        <strain evidence="10">Gsoil 348</strain>
    </source>
</reference>
<accession>A0A068NVB2</accession>
<dbReference type="PANTHER" id="PTHR33908">
    <property type="entry name" value="MANNOSYLTRANSFERASE YKCB-RELATED"/>
    <property type="match status" value="1"/>
</dbReference>
<evidence type="ECO:0000256" key="6">
    <source>
        <dbReference type="ARBA" id="ARBA00022989"/>
    </source>
</evidence>
<dbReference type="GO" id="GO:0016763">
    <property type="term" value="F:pentosyltransferase activity"/>
    <property type="evidence" value="ECO:0007669"/>
    <property type="project" value="TreeGrafter"/>
</dbReference>
<dbReference type="PANTHER" id="PTHR33908:SF11">
    <property type="entry name" value="MEMBRANE PROTEIN"/>
    <property type="match status" value="1"/>
</dbReference>
<feature type="transmembrane region" description="Helical" evidence="8">
    <location>
        <begin position="197"/>
        <end position="214"/>
    </location>
</feature>
<evidence type="ECO:0000313" key="10">
    <source>
        <dbReference type="EMBL" id="AIE86710.1"/>
    </source>
</evidence>
<keyword evidence="6 8" id="KW-1133">Transmembrane helix</keyword>
<dbReference type="OrthoDB" id="9785476at2"/>
<keyword evidence="2" id="KW-1003">Cell membrane</keyword>
<feature type="transmembrane region" description="Helical" evidence="8">
    <location>
        <begin position="406"/>
        <end position="424"/>
    </location>
</feature>
<feature type="transmembrane region" description="Helical" evidence="8">
    <location>
        <begin position="247"/>
        <end position="263"/>
    </location>
</feature>
<evidence type="ECO:0000256" key="1">
    <source>
        <dbReference type="ARBA" id="ARBA00004651"/>
    </source>
</evidence>
<dbReference type="GO" id="GO:0009103">
    <property type="term" value="P:lipopolysaccharide biosynthetic process"/>
    <property type="evidence" value="ECO:0007669"/>
    <property type="project" value="UniProtKB-ARBA"/>
</dbReference>
<evidence type="ECO:0000313" key="11">
    <source>
        <dbReference type="Proteomes" id="UP000027982"/>
    </source>
</evidence>
<keyword evidence="5 8" id="KW-0812">Transmembrane</keyword>
<feature type="transmembrane region" description="Helical" evidence="8">
    <location>
        <begin position="220"/>
        <end position="240"/>
    </location>
</feature>
<evidence type="ECO:0000256" key="8">
    <source>
        <dbReference type="SAM" id="Phobius"/>
    </source>
</evidence>
<keyword evidence="11" id="KW-1185">Reference proteome</keyword>
<keyword evidence="7 8" id="KW-0472">Membrane</keyword>
<dbReference type="InterPro" id="IPR050297">
    <property type="entry name" value="LipidA_mod_glycosyltrf_83"/>
</dbReference>
<evidence type="ECO:0000256" key="2">
    <source>
        <dbReference type="ARBA" id="ARBA00022475"/>
    </source>
</evidence>
<feature type="transmembrane region" description="Helical" evidence="8">
    <location>
        <begin position="35"/>
        <end position="56"/>
    </location>
</feature>
<keyword evidence="3" id="KW-0328">Glycosyltransferase</keyword>
<feature type="transmembrane region" description="Helical" evidence="8">
    <location>
        <begin position="6"/>
        <end position="23"/>
    </location>
</feature>
<name>A0A068NVB2_FIMGI</name>
<dbReference type="KEGG" id="fgi:OP10G_3342"/>
<feature type="domain" description="DUF8201" evidence="9">
    <location>
        <begin position="244"/>
        <end position="432"/>
    </location>
</feature>
<dbReference type="Pfam" id="PF26626">
    <property type="entry name" value="DUF8201"/>
    <property type="match status" value="1"/>
</dbReference>
<sequence length="637" mass="68320">MLGVLITLAVVAGCAGVGAALVRRWSEALDTALRLGIGGLVGLGVLGTATLFIGLIPGGFSFGIYLVGAYALAGIFLLARGGRELRFGLPKGPAVLGPLAMAVLVLFTLVAVLAPSDGNDWDSLAYHLAVPKLWLAAGHIYSVPAIHHSNFPDVIDDLYTWGLMWGGQAGAKGFSLGFLVLGILATFGFARQRYGGTAGWWSALAFATVPAILWESGTAYIDVGHGLFAGLGIAFAAIAVADEDRRSLWLAAVLLGFAAASKYTGLQTILVVCGAVVIFGVTRRQVADSLKSAVLIGLVSVAIASPWLIKNVVNVGNPVYPFLYERFGGANWDQRRADIYRIEQQSFGVGHSPTNMGHAVLGLAYQPGRYVNPNQTHGGGSPFGAAGIAVLAALVIWPLSGRARRFERFILASSGIFFVLWIFLSQQSRYITTLAPPAAILLGGAAVMLTLRQAAMAVAVLQTSYTLWLFQSQKFSDQLQVVLGRVSADEYQAATIPFFEASKAINQQVVGGKVALYDEVFGNLLDVPYMWANPGHSTLIPYDSMNNAEDYVREMKRLGFTHAYINLSPMVKDKAFAQQWLASMGLYGAPTPLQADLRKSLVDDWQSKWEVLLADAVAEHKLIPVQPFKHGVLFKFQ</sequence>
<dbReference type="AlphaFoldDB" id="A0A068NVB2"/>
<evidence type="ECO:0000256" key="4">
    <source>
        <dbReference type="ARBA" id="ARBA00022679"/>
    </source>
</evidence>
<protein>
    <submittedName>
        <fullName evidence="10">Glycosyl transferase family 39</fullName>
    </submittedName>
</protein>
<feature type="transmembrane region" description="Helical" evidence="8">
    <location>
        <begin position="293"/>
        <end position="309"/>
    </location>
</feature>
<dbReference type="STRING" id="661478.OP10G_3342"/>
<feature type="transmembrane region" description="Helical" evidence="8">
    <location>
        <begin position="62"/>
        <end position="82"/>
    </location>
</feature>
<evidence type="ECO:0000259" key="9">
    <source>
        <dbReference type="Pfam" id="PF26626"/>
    </source>
</evidence>
<feature type="transmembrane region" description="Helical" evidence="8">
    <location>
        <begin position="430"/>
        <end position="451"/>
    </location>
</feature>
<dbReference type="GO" id="GO:0005886">
    <property type="term" value="C:plasma membrane"/>
    <property type="evidence" value="ECO:0007669"/>
    <property type="project" value="UniProtKB-SubCell"/>
</dbReference>
<dbReference type="InterPro" id="IPR058514">
    <property type="entry name" value="DUF8201"/>
</dbReference>
<evidence type="ECO:0000256" key="7">
    <source>
        <dbReference type="ARBA" id="ARBA00023136"/>
    </source>
</evidence>
<comment type="subcellular location">
    <subcellularLocation>
        <location evidence="1">Cell membrane</location>
        <topology evidence="1">Multi-pass membrane protein</topology>
    </subcellularLocation>
</comment>
<dbReference type="Proteomes" id="UP000027982">
    <property type="component" value="Chromosome"/>
</dbReference>
<dbReference type="eggNOG" id="COG1807">
    <property type="taxonomic scope" value="Bacteria"/>
</dbReference>
<dbReference type="HOGENOM" id="CLU_398859_0_0_0"/>
<feature type="transmembrane region" description="Helical" evidence="8">
    <location>
        <begin position="169"/>
        <end position="190"/>
    </location>
</feature>
<evidence type="ECO:0000256" key="5">
    <source>
        <dbReference type="ARBA" id="ARBA00022692"/>
    </source>
</evidence>